<name>A0ABR0Y3Q9_HUSHU</name>
<accession>A0ABR0Y3Q9</accession>
<evidence type="ECO:0000256" key="9">
    <source>
        <dbReference type="ARBA" id="ARBA00023159"/>
    </source>
</evidence>
<evidence type="ECO:0000256" key="7">
    <source>
        <dbReference type="ARBA" id="ARBA00023015"/>
    </source>
</evidence>
<keyword evidence="4" id="KW-0678">Repressor</keyword>
<dbReference type="EMBL" id="JAHFZB010000052">
    <property type="protein sequence ID" value="KAK6466900.1"/>
    <property type="molecule type" value="Genomic_DNA"/>
</dbReference>
<evidence type="ECO:0000256" key="12">
    <source>
        <dbReference type="SAM" id="MobiDB-lite"/>
    </source>
</evidence>
<proteinExistence type="inferred from homology"/>
<dbReference type="InterPro" id="IPR016670">
    <property type="entry name" value="DNA_damage_induc_transcript_3"/>
</dbReference>
<feature type="compositionally biased region" description="Basic and acidic residues" evidence="12">
    <location>
        <begin position="215"/>
        <end position="236"/>
    </location>
</feature>
<dbReference type="PANTHER" id="PTHR16833:SF0">
    <property type="entry name" value="DNA DAMAGE-INDUCIBLE TRANSCRIPT 3 PROTEIN"/>
    <property type="match status" value="1"/>
</dbReference>
<feature type="compositionally biased region" description="Polar residues" evidence="12">
    <location>
        <begin position="189"/>
        <end position="204"/>
    </location>
</feature>
<evidence type="ECO:0000313" key="13">
    <source>
        <dbReference type="EMBL" id="KAK6466900.1"/>
    </source>
</evidence>
<evidence type="ECO:0000256" key="3">
    <source>
        <dbReference type="ARBA" id="ARBA00022490"/>
    </source>
</evidence>
<sequence>MKDICSPKNRNTVKPRQLRKRLSKRKRGQAADASPDVIISSGTMTAESIAFPSYPPGQGPLYGAELEAWYEDLQDILCSDTFKCSPLPECTQKEPEFLDVLETCSLSWLSGGGEDAGTEVADFSVETPKQQSVLGDLFLPEFYELLGADGEDLQQQEPEPESSFTVSSSEEEAWTAESAPSSPFKPSHHLSSGNELMSSVPSQGTKRKKSGSPARNEESSCKKSRKDKDLENEKKVTELREQNERLKKEIDRLSEEVQRTRRALIDKLVNVKKS</sequence>
<keyword evidence="6" id="KW-0832">Ubl conjugation</keyword>
<keyword evidence="7" id="KW-0805">Transcription regulation</keyword>
<keyword evidence="5" id="KW-0597">Phosphoprotein</keyword>
<dbReference type="Proteomes" id="UP001369086">
    <property type="component" value="Unassembled WGS sequence"/>
</dbReference>
<evidence type="ECO:0000256" key="6">
    <source>
        <dbReference type="ARBA" id="ARBA00022843"/>
    </source>
</evidence>
<comment type="caution">
    <text evidence="13">The sequence shown here is derived from an EMBL/GenBank/DDBJ whole genome shotgun (WGS) entry which is preliminary data.</text>
</comment>
<evidence type="ECO:0000256" key="4">
    <source>
        <dbReference type="ARBA" id="ARBA00022491"/>
    </source>
</evidence>
<keyword evidence="10" id="KW-0804">Transcription</keyword>
<keyword evidence="3" id="KW-0963">Cytoplasm</keyword>
<organism evidence="13 14">
    <name type="scientific">Huso huso</name>
    <name type="common">Beluga</name>
    <name type="synonym">Acipenser huso</name>
    <dbReference type="NCBI Taxonomy" id="61971"/>
    <lineage>
        <taxon>Eukaryota</taxon>
        <taxon>Metazoa</taxon>
        <taxon>Chordata</taxon>
        <taxon>Craniata</taxon>
        <taxon>Vertebrata</taxon>
        <taxon>Euteleostomi</taxon>
        <taxon>Actinopterygii</taxon>
        <taxon>Chondrostei</taxon>
        <taxon>Acipenseriformes</taxon>
        <taxon>Acipenseridae</taxon>
        <taxon>Huso</taxon>
    </lineage>
</organism>
<keyword evidence="14" id="KW-1185">Reference proteome</keyword>
<protein>
    <submittedName>
        <fullName evidence="13">DNA damage-inducible mRNA 3 protein-like isoform X1</fullName>
    </submittedName>
</protein>
<gene>
    <name evidence="13" type="ORF">HHUSO_G35729</name>
</gene>
<feature type="region of interest" description="Disordered" evidence="12">
    <location>
        <begin position="1"/>
        <end position="38"/>
    </location>
</feature>
<evidence type="ECO:0000313" key="14">
    <source>
        <dbReference type="Proteomes" id="UP001369086"/>
    </source>
</evidence>
<dbReference type="PANTHER" id="PTHR16833">
    <property type="entry name" value="DNA DAMAGE-INDUCIBLE TRANSCRIPT 3 DDIT3"/>
    <property type="match status" value="1"/>
</dbReference>
<feature type="region of interest" description="Disordered" evidence="12">
    <location>
        <begin position="153"/>
        <end position="236"/>
    </location>
</feature>
<evidence type="ECO:0000256" key="11">
    <source>
        <dbReference type="ARBA" id="ARBA00023230"/>
    </source>
</evidence>
<reference evidence="13 14" key="1">
    <citation type="submission" date="2021-05" db="EMBL/GenBank/DDBJ databases">
        <authorList>
            <person name="Zahm M."/>
            <person name="Klopp C."/>
            <person name="Cabau C."/>
            <person name="Kuhl H."/>
            <person name="Suciu R."/>
            <person name="Ciorpac M."/>
            <person name="Holostenco D."/>
            <person name="Gessner J."/>
            <person name="Wuertz S."/>
            <person name="Hohne C."/>
            <person name="Stock M."/>
            <person name="Gislard M."/>
            <person name="Lluch J."/>
            <person name="Milhes M."/>
            <person name="Lampietro C."/>
            <person name="Lopez Roques C."/>
            <person name="Donnadieu C."/>
            <person name="Du K."/>
            <person name="Schartl M."/>
            <person name="Guiguen Y."/>
        </authorList>
    </citation>
    <scope>NUCLEOTIDE SEQUENCE [LARGE SCALE GENOMIC DNA]</scope>
    <source>
        <strain evidence="13">Hh-F2</strain>
        <tissue evidence="13">Blood</tissue>
    </source>
</reference>
<dbReference type="Gene3D" id="1.20.5.170">
    <property type="match status" value="1"/>
</dbReference>
<evidence type="ECO:0000256" key="2">
    <source>
        <dbReference type="ARBA" id="ARBA00007163"/>
    </source>
</evidence>
<evidence type="ECO:0000256" key="5">
    <source>
        <dbReference type="ARBA" id="ARBA00022553"/>
    </source>
</evidence>
<comment type="subcellular location">
    <subcellularLocation>
        <location evidence="1">Cytoplasm</location>
    </subcellularLocation>
</comment>
<comment type="similarity">
    <text evidence="2">Belongs to the bZIP family.</text>
</comment>
<evidence type="ECO:0000256" key="1">
    <source>
        <dbReference type="ARBA" id="ARBA00004496"/>
    </source>
</evidence>
<keyword evidence="11" id="KW-0834">Unfolded protein response</keyword>
<keyword evidence="9" id="KW-0010">Activator</keyword>
<keyword evidence="8" id="KW-0238">DNA-binding</keyword>
<evidence type="ECO:0000256" key="8">
    <source>
        <dbReference type="ARBA" id="ARBA00023125"/>
    </source>
</evidence>
<feature type="compositionally biased region" description="Basic residues" evidence="12">
    <location>
        <begin position="11"/>
        <end position="28"/>
    </location>
</feature>
<evidence type="ECO:0000256" key="10">
    <source>
        <dbReference type="ARBA" id="ARBA00023163"/>
    </source>
</evidence>